<evidence type="ECO:0008006" key="4">
    <source>
        <dbReference type="Google" id="ProtNLM"/>
    </source>
</evidence>
<evidence type="ECO:0000313" key="2">
    <source>
        <dbReference type="EMBL" id="BDP44347.1"/>
    </source>
</evidence>
<evidence type="ECO:0000256" key="1">
    <source>
        <dbReference type="SAM" id="Phobius"/>
    </source>
</evidence>
<feature type="transmembrane region" description="Helical" evidence="1">
    <location>
        <begin position="61"/>
        <end position="81"/>
    </location>
</feature>
<keyword evidence="2" id="KW-0614">Plasmid</keyword>
<proteinExistence type="predicted"/>
<name>A0ABM8AKJ5_9DEIO</name>
<sequence length="116" mass="12368">MKSSPLLLPAVLLVSTVCWLLAWALHAPLVLRAPVTLWFMAVCPGLAVVRHVRGLDPAQTWTLALALSLALDLLVATALLYLPPLPFTVALSVVTLIAALLPVRAGLPPRDLRPNA</sequence>
<accession>A0ABM8AKJ5</accession>
<evidence type="ECO:0000313" key="3">
    <source>
        <dbReference type="Proteomes" id="UP001064971"/>
    </source>
</evidence>
<dbReference type="RefSeq" id="WP_264778194.1">
    <property type="nucleotide sequence ID" value="NZ_AP026562.1"/>
</dbReference>
<reference evidence="2" key="1">
    <citation type="submission" date="2022-07" db="EMBL/GenBank/DDBJ databases">
        <title>Complete Genome Sequence of the Radioresistant Bacterium Deinococcus aetherius ST0316, Isolated from the Air Dust collected in Lower Stratosphere above Japan.</title>
        <authorList>
            <person name="Satoh K."/>
            <person name="Hagiwara K."/>
            <person name="Katsumata K."/>
            <person name="Kubo A."/>
            <person name="Yokobori S."/>
            <person name="Yamagishi A."/>
            <person name="Oono Y."/>
            <person name="Narumi I."/>
        </authorList>
    </citation>
    <scope>NUCLEOTIDE SEQUENCE</scope>
    <source>
        <strain evidence="2">ST0316</strain>
        <plasmid evidence="2">pDAETH-2</plasmid>
    </source>
</reference>
<protein>
    <recommendedName>
        <fullName evidence="4">DUF1616 domain-containing protein</fullName>
    </recommendedName>
</protein>
<keyword evidence="1" id="KW-0812">Transmembrane</keyword>
<keyword evidence="1" id="KW-0472">Membrane</keyword>
<dbReference type="Proteomes" id="UP001064971">
    <property type="component" value="Plasmid pDAETH-2"/>
</dbReference>
<feature type="transmembrane region" description="Helical" evidence="1">
    <location>
        <begin position="31"/>
        <end position="49"/>
    </location>
</feature>
<keyword evidence="1" id="KW-1133">Transmembrane helix</keyword>
<feature type="transmembrane region" description="Helical" evidence="1">
    <location>
        <begin position="87"/>
        <end position="107"/>
    </location>
</feature>
<geneLocation type="plasmid" evidence="2 3">
    <name>pDAETH-2</name>
</geneLocation>
<keyword evidence="3" id="KW-1185">Reference proteome</keyword>
<gene>
    <name evidence="2" type="ORF">DAETH_43160</name>
</gene>
<organism evidence="2 3">
    <name type="scientific">Deinococcus aetherius</name>
    <dbReference type="NCBI Taxonomy" id="200252"/>
    <lineage>
        <taxon>Bacteria</taxon>
        <taxon>Thermotogati</taxon>
        <taxon>Deinococcota</taxon>
        <taxon>Deinococci</taxon>
        <taxon>Deinococcales</taxon>
        <taxon>Deinococcaceae</taxon>
        <taxon>Deinococcus</taxon>
    </lineage>
</organism>
<dbReference type="EMBL" id="AP026562">
    <property type="protein sequence ID" value="BDP44347.1"/>
    <property type="molecule type" value="Genomic_DNA"/>
</dbReference>
<feature type="transmembrane region" description="Helical" evidence="1">
    <location>
        <begin position="7"/>
        <end position="25"/>
    </location>
</feature>